<dbReference type="AlphaFoldDB" id="A0AA40BL22"/>
<proteinExistence type="predicted"/>
<dbReference type="Pfam" id="PF13640">
    <property type="entry name" value="2OG-FeII_Oxy_3"/>
    <property type="match status" value="1"/>
</dbReference>
<sequence>MAWRYNINRQANRDIKDNILGALDAVEASGSFASSGEFKYQPDSLSLSPAFKVPFDIHVRETEGIVEFPLNKDGVKKIASQARAAPYGEGSKTIVDKNVRHTWELDAEQFELRPKARFDAWWKDLLGKVAEGLGVDAANMIVHRYKMLLYPSGGMFKAHTDSEKEPGMFGTLVLSLPSYHKGGDVLLRHAGHKMTYNSSNNWFNWAAWYSDVRHEVRPVEKGLRWVLTFNLCTRPSPVRPSLPSAPNVERHEVAIHNALVTWLRSGSQWPYLLYELDHDYTEASVELNTLKGRDRVQARLLDKLSKKELKGEYVLFIALLEMEEHGECEFDYDHEVGSKSRYGYRAPKPPPEWHEFSEIERSERKIQTLVDFNGEEMDSNLEFDEDNILQKTPFAKGEKEEMGYTGYMGNYGPEATHWYRVSALVICKRHKVHELLPHWEGDEEEEQAEEETETEGEEETEEAEEDDLVEVLPPKPAVSRPLNVRRVAVPVAGGKRKIVEIIDLTGDSD</sequence>
<organism evidence="3 4">
    <name type="scientific">Apiosordaria backusii</name>
    <dbReference type="NCBI Taxonomy" id="314023"/>
    <lineage>
        <taxon>Eukaryota</taxon>
        <taxon>Fungi</taxon>
        <taxon>Dikarya</taxon>
        <taxon>Ascomycota</taxon>
        <taxon>Pezizomycotina</taxon>
        <taxon>Sordariomycetes</taxon>
        <taxon>Sordariomycetidae</taxon>
        <taxon>Sordariales</taxon>
        <taxon>Lasiosphaeriaceae</taxon>
        <taxon>Apiosordaria</taxon>
    </lineage>
</organism>
<dbReference type="PANTHER" id="PTHR33099">
    <property type="entry name" value="FE2OG DIOXYGENASE DOMAIN-CONTAINING PROTEIN"/>
    <property type="match status" value="1"/>
</dbReference>
<protein>
    <recommendedName>
        <fullName evidence="2">Prolyl 4-hydroxylase alpha subunit Fe(2+) 2OG dioxygenase domain-containing protein</fullName>
    </recommendedName>
</protein>
<dbReference type="Gene3D" id="2.60.120.620">
    <property type="entry name" value="q2cbj1_9rhob like domain"/>
    <property type="match status" value="1"/>
</dbReference>
<feature type="domain" description="Prolyl 4-hydroxylase alpha subunit Fe(2+) 2OG dioxygenase" evidence="2">
    <location>
        <begin position="147"/>
        <end position="230"/>
    </location>
</feature>
<feature type="compositionally biased region" description="Acidic residues" evidence="1">
    <location>
        <begin position="441"/>
        <end position="469"/>
    </location>
</feature>
<dbReference type="EMBL" id="JAUKTV010000006">
    <property type="protein sequence ID" value="KAK0736194.1"/>
    <property type="molecule type" value="Genomic_DNA"/>
</dbReference>
<keyword evidence="4" id="KW-1185">Reference proteome</keyword>
<gene>
    <name evidence="3" type="ORF">B0T21DRAFT_411386</name>
</gene>
<dbReference type="Proteomes" id="UP001172159">
    <property type="component" value="Unassembled WGS sequence"/>
</dbReference>
<feature type="region of interest" description="Disordered" evidence="1">
    <location>
        <begin position="437"/>
        <end position="476"/>
    </location>
</feature>
<evidence type="ECO:0000313" key="3">
    <source>
        <dbReference type="EMBL" id="KAK0736194.1"/>
    </source>
</evidence>
<name>A0AA40BL22_9PEZI</name>
<comment type="caution">
    <text evidence="3">The sequence shown here is derived from an EMBL/GenBank/DDBJ whole genome shotgun (WGS) entry which is preliminary data.</text>
</comment>
<dbReference type="InterPro" id="IPR044862">
    <property type="entry name" value="Pro_4_hyd_alph_FE2OG_OXY"/>
</dbReference>
<evidence type="ECO:0000259" key="2">
    <source>
        <dbReference type="Pfam" id="PF13640"/>
    </source>
</evidence>
<evidence type="ECO:0000313" key="4">
    <source>
        <dbReference type="Proteomes" id="UP001172159"/>
    </source>
</evidence>
<dbReference type="PANTHER" id="PTHR33099:SF7">
    <property type="entry name" value="MYND-TYPE DOMAIN-CONTAINING PROTEIN"/>
    <property type="match status" value="1"/>
</dbReference>
<accession>A0AA40BL22</accession>
<evidence type="ECO:0000256" key="1">
    <source>
        <dbReference type="SAM" id="MobiDB-lite"/>
    </source>
</evidence>
<reference evidence="3" key="1">
    <citation type="submission" date="2023-06" db="EMBL/GenBank/DDBJ databases">
        <title>Genome-scale phylogeny and comparative genomics of the fungal order Sordariales.</title>
        <authorList>
            <consortium name="Lawrence Berkeley National Laboratory"/>
            <person name="Hensen N."/>
            <person name="Bonometti L."/>
            <person name="Westerberg I."/>
            <person name="Brannstrom I.O."/>
            <person name="Guillou S."/>
            <person name="Cros-Aarteil S."/>
            <person name="Calhoun S."/>
            <person name="Haridas S."/>
            <person name="Kuo A."/>
            <person name="Mondo S."/>
            <person name="Pangilinan J."/>
            <person name="Riley R."/>
            <person name="Labutti K."/>
            <person name="Andreopoulos B."/>
            <person name="Lipzen A."/>
            <person name="Chen C."/>
            <person name="Yanf M."/>
            <person name="Daum C."/>
            <person name="Ng V."/>
            <person name="Clum A."/>
            <person name="Steindorff A."/>
            <person name="Ohm R."/>
            <person name="Martin F."/>
            <person name="Silar P."/>
            <person name="Natvig D."/>
            <person name="Lalanne C."/>
            <person name="Gautier V."/>
            <person name="Ament-Velasquez S.L."/>
            <person name="Kruys A."/>
            <person name="Hutchinson M.I."/>
            <person name="Powell A.J."/>
            <person name="Barry K."/>
            <person name="Miller A.N."/>
            <person name="Grigoriev I.V."/>
            <person name="Debuchy R."/>
            <person name="Gladieux P."/>
            <person name="Thoren M.H."/>
            <person name="Johannesson H."/>
        </authorList>
    </citation>
    <scope>NUCLEOTIDE SEQUENCE</scope>
    <source>
        <strain evidence="3">CBS 540.89</strain>
    </source>
</reference>